<dbReference type="PANTHER" id="PTHR38015">
    <property type="entry name" value="BLR6086 PROTEIN"/>
    <property type="match status" value="1"/>
</dbReference>
<evidence type="ECO:0000256" key="1">
    <source>
        <dbReference type="SAM" id="MobiDB-lite"/>
    </source>
</evidence>
<dbReference type="InterPro" id="IPR003421">
    <property type="entry name" value="Opine_DH"/>
</dbReference>
<feature type="compositionally biased region" description="Basic and acidic residues" evidence="1">
    <location>
        <begin position="555"/>
        <end position="583"/>
    </location>
</feature>
<proteinExistence type="predicted"/>
<dbReference type="eggNOG" id="ENOG502RB5S">
    <property type="taxonomic scope" value="Eukaryota"/>
</dbReference>
<organism evidence="3 4">
    <name type="scientific">Thalassiosira oceanica</name>
    <name type="common">Marine diatom</name>
    <dbReference type="NCBI Taxonomy" id="159749"/>
    <lineage>
        <taxon>Eukaryota</taxon>
        <taxon>Sar</taxon>
        <taxon>Stramenopiles</taxon>
        <taxon>Ochrophyta</taxon>
        <taxon>Bacillariophyta</taxon>
        <taxon>Coscinodiscophyceae</taxon>
        <taxon>Thalassiosirophycidae</taxon>
        <taxon>Thalassiosirales</taxon>
        <taxon>Thalassiosiraceae</taxon>
        <taxon>Thalassiosira</taxon>
    </lineage>
</organism>
<feature type="region of interest" description="Disordered" evidence="1">
    <location>
        <begin position="653"/>
        <end position="1102"/>
    </location>
</feature>
<feature type="compositionally biased region" description="Low complexity" evidence="1">
    <location>
        <begin position="942"/>
        <end position="951"/>
    </location>
</feature>
<dbReference type="Gene3D" id="3.40.50.720">
    <property type="entry name" value="NAD(P)-binding Rossmann-like Domain"/>
    <property type="match status" value="1"/>
</dbReference>
<feature type="compositionally biased region" description="Basic and acidic residues" evidence="1">
    <location>
        <begin position="843"/>
        <end position="857"/>
    </location>
</feature>
<feature type="compositionally biased region" description="Basic residues" evidence="1">
    <location>
        <begin position="786"/>
        <end position="795"/>
    </location>
</feature>
<evidence type="ECO:0000259" key="2">
    <source>
        <dbReference type="Pfam" id="PF02317"/>
    </source>
</evidence>
<feature type="region of interest" description="Disordered" evidence="1">
    <location>
        <begin position="545"/>
        <end position="583"/>
    </location>
</feature>
<protein>
    <recommendedName>
        <fullName evidence="2">Opine dehydrogenase domain-containing protein</fullName>
    </recommendedName>
</protein>
<feature type="compositionally biased region" description="Low complexity" evidence="1">
    <location>
        <begin position="1051"/>
        <end position="1062"/>
    </location>
</feature>
<feature type="compositionally biased region" description="Low complexity" evidence="1">
    <location>
        <begin position="896"/>
        <end position="915"/>
    </location>
</feature>
<dbReference type="GO" id="GO:0016491">
    <property type="term" value="F:oxidoreductase activity"/>
    <property type="evidence" value="ECO:0007669"/>
    <property type="project" value="InterPro"/>
</dbReference>
<dbReference type="InterPro" id="IPR013328">
    <property type="entry name" value="6PGD_dom2"/>
</dbReference>
<comment type="caution">
    <text evidence="3">The sequence shown here is derived from an EMBL/GenBank/DDBJ whole genome shotgun (WGS) entry which is preliminary data.</text>
</comment>
<dbReference type="InterPro" id="IPR008927">
    <property type="entry name" value="6-PGluconate_DH-like_C_sf"/>
</dbReference>
<dbReference type="PANTHER" id="PTHR38015:SF1">
    <property type="entry name" value="OPINE DEHYDROGENASE DOMAIN-CONTAINING PROTEIN"/>
    <property type="match status" value="1"/>
</dbReference>
<dbReference type="SUPFAM" id="SSF48179">
    <property type="entry name" value="6-phosphogluconate dehydrogenase C-terminal domain-like"/>
    <property type="match status" value="1"/>
</dbReference>
<dbReference type="InterPro" id="IPR051729">
    <property type="entry name" value="Opine/Lysopine_DH"/>
</dbReference>
<feature type="compositionally biased region" description="Basic and acidic residues" evidence="1">
    <location>
        <begin position="796"/>
        <end position="805"/>
    </location>
</feature>
<dbReference type="EMBL" id="AGNL01008219">
    <property type="protein sequence ID" value="EJK70666.1"/>
    <property type="molecule type" value="Genomic_DNA"/>
</dbReference>
<sequence length="1102" mass="121197">MSTIDQLRMSTSRILLCGGGNAIHVLAAYFGAKPGTHVTILSLYPGEADRLRNAIPSEGIRCVNDLGEDDIVGRPDAVTSSASDVPDDLDLVIFALPSFTHEMYLKALRPHLREGVSIGAMPGEGGFDLCAIHNLGGAFAMRCDLFAFETLPWACRILEYGSKVEVLGTKKDVDVVVSPKLGVSPKAFIDGLQGLIGPLPHLTPADNFLSVTLMNINSVWHPTISWGFYHDLDTNKPFDKPPLFYTGASEETGEKLDKVSNEVLEIKRVLLERYPSLHLDSLTHVREWMTNAYGDDIADTTSIATMLRTNKGYQGLTHPMREVQSDGKTKYLPDFRYRYFSEDIPMGLVVTKGIAELANVATPHMDEVITWCSKMMGKEYLVNGKLRGKDLHETRCPQHYGFTDLDTFLRVNHYLEESVASGNSKTTEAQFGVAEGHLPPFQLHARIQVPPLAVVSVVRHILRRRPGPHGEEVPVLRVQGDPVASPLFPRRRPRPLGELPRLEIRPHREPVVVHRGDVPPGPLHGLDGARARERDLDEHPVLDVLPPLPEELDSGLDRARREHPRVDEVDRREGPVAPRRPEPSHREVVLNLPHVERDEVEAEPRVLHLVDLGQPLEEAGLTPLERGVDAPAGPGLLTLVAAPARLALRGADAPSHSALPRDGPGVVGEVAEGEERDGLPELRPVAVTAGRRRRGHHAPRAVRRKYRHRGGSAEGHARQGPRQCRDRRQGGGPEPEGAAGARRIRAAERGAEPPDRRRRPARRDGRHAGRGEHAPRHERTDDGRPRARHQTGRLGKKLEEVRREGTVSQAKPRGIRAPESRGELAKHASGVDRPNTGPTHHQPVTERRANDAARDHNPPGGTVRQPDRGRVLEAALPRARDTAGRVAPRPSPPRRPMTMTGPVPGRPSAAAAPPHGGRGRPQGRLLLRVGRRAVRPPRAPSRPRAARGQQAHGIRPVPRPVQRRERLRGRGRRRGGEQLGQRLPAGGAAPRAGPRHGRPGERQLRQPRGVHVLGLPELGAEPERRRRAALQLGPHAQAADAQRGRGRGPRQQRPQPDRGGPAQDREPHGRPDQQPRGHDHGGVDDDAAVSGVHEQRPHRPPR</sequence>
<evidence type="ECO:0000313" key="3">
    <source>
        <dbReference type="EMBL" id="EJK70666.1"/>
    </source>
</evidence>
<dbReference type="OrthoDB" id="6058913at2759"/>
<feature type="compositionally biased region" description="Basic and acidic residues" evidence="1">
    <location>
        <begin position="762"/>
        <end position="785"/>
    </location>
</feature>
<evidence type="ECO:0000313" key="4">
    <source>
        <dbReference type="Proteomes" id="UP000266841"/>
    </source>
</evidence>
<feature type="domain" description="Opine dehydrogenase" evidence="2">
    <location>
        <begin position="205"/>
        <end position="376"/>
    </location>
</feature>
<feature type="compositionally biased region" description="Basic and acidic residues" evidence="1">
    <location>
        <begin position="816"/>
        <end position="830"/>
    </location>
</feature>
<feature type="compositionally biased region" description="Basic and acidic residues" evidence="1">
    <location>
        <begin position="1093"/>
        <end position="1102"/>
    </location>
</feature>
<name>K0TB56_THAOC</name>
<feature type="compositionally biased region" description="Basic residues" evidence="1">
    <location>
        <begin position="690"/>
        <end position="710"/>
    </location>
</feature>
<accession>K0TB56</accession>
<keyword evidence="4" id="KW-1185">Reference proteome</keyword>
<feature type="compositionally biased region" description="Basic and acidic residues" evidence="1">
    <location>
        <begin position="745"/>
        <end position="755"/>
    </location>
</feature>
<feature type="compositionally biased region" description="Low complexity" evidence="1">
    <location>
        <begin position="979"/>
        <end position="992"/>
    </location>
</feature>
<gene>
    <name evidence="3" type="ORF">THAOC_07956</name>
</gene>
<dbReference type="AlphaFoldDB" id="K0TB56"/>
<reference evidence="3 4" key="1">
    <citation type="journal article" date="2012" name="Genome Biol.">
        <title>Genome and low-iron response of an oceanic diatom adapted to chronic iron limitation.</title>
        <authorList>
            <person name="Lommer M."/>
            <person name="Specht M."/>
            <person name="Roy A.S."/>
            <person name="Kraemer L."/>
            <person name="Andreson R."/>
            <person name="Gutowska M.A."/>
            <person name="Wolf J."/>
            <person name="Bergner S.V."/>
            <person name="Schilhabel M.B."/>
            <person name="Klostermeier U.C."/>
            <person name="Beiko R.G."/>
            <person name="Rosenstiel P."/>
            <person name="Hippler M."/>
            <person name="Laroche J."/>
        </authorList>
    </citation>
    <scope>NUCLEOTIDE SEQUENCE [LARGE SCALE GENOMIC DNA]</scope>
    <source>
        <strain evidence="3 4">CCMP1005</strain>
    </source>
</reference>
<dbReference type="Pfam" id="PF02317">
    <property type="entry name" value="Octopine_DH"/>
    <property type="match status" value="1"/>
</dbReference>
<dbReference type="Proteomes" id="UP000266841">
    <property type="component" value="Unassembled WGS sequence"/>
</dbReference>
<feature type="compositionally biased region" description="Basic and acidic residues" evidence="1">
    <location>
        <begin position="1063"/>
        <end position="1083"/>
    </location>
</feature>
<dbReference type="Gene3D" id="1.10.1040.10">
    <property type="entry name" value="N-(1-d-carboxylethyl)-l-norvaline Dehydrogenase, domain 2"/>
    <property type="match status" value="1"/>
</dbReference>